<keyword evidence="2" id="KW-1185">Reference proteome</keyword>
<evidence type="ECO:0000313" key="2">
    <source>
        <dbReference type="Proteomes" id="UP000005326"/>
    </source>
</evidence>
<protein>
    <submittedName>
        <fullName evidence="1">Uncharacterized protein</fullName>
    </submittedName>
</protein>
<dbReference type="Proteomes" id="UP000005326">
    <property type="component" value="Unassembled WGS sequence"/>
</dbReference>
<accession>B0MKQ6</accession>
<name>B0MKQ6_9FIRM</name>
<comment type="caution">
    <text evidence="1">The sequence shown here is derived from an EMBL/GenBank/DDBJ whole genome shotgun (WGS) entry which is preliminary data.</text>
</comment>
<proteinExistence type="predicted"/>
<gene>
    <name evidence="1" type="ORF">EUBSIR_00403</name>
</gene>
<reference evidence="1" key="1">
    <citation type="submission" date="2007-10" db="EMBL/GenBank/DDBJ databases">
        <authorList>
            <person name="Fulton L."/>
            <person name="Clifton S."/>
            <person name="Fulton B."/>
            <person name="Xu J."/>
            <person name="Minx P."/>
            <person name="Pepin K.H."/>
            <person name="Johnson M."/>
            <person name="Thiruvilangam P."/>
            <person name="Bhonagiri V."/>
            <person name="Nash W.E."/>
            <person name="Mardis E.R."/>
            <person name="Wilson R.K."/>
        </authorList>
    </citation>
    <scope>NUCLEOTIDE SEQUENCE [LARGE SCALE GENOMIC DNA]</scope>
    <source>
        <strain evidence="1">DSM 15702</strain>
    </source>
</reference>
<evidence type="ECO:0000313" key="1">
    <source>
        <dbReference type="EMBL" id="EDS01751.1"/>
    </source>
</evidence>
<reference evidence="1" key="2">
    <citation type="submission" date="2014-06" db="EMBL/GenBank/DDBJ databases">
        <title>Draft genome sequence of Eubacterium siraeum (DSM 15702).</title>
        <authorList>
            <person name="Sudarsanam P."/>
            <person name="Ley R."/>
            <person name="Guruge J."/>
            <person name="Turnbaugh P.J."/>
            <person name="Mahowald M."/>
            <person name="Liep D."/>
            <person name="Gordon J."/>
        </authorList>
    </citation>
    <scope>NUCLEOTIDE SEQUENCE</scope>
    <source>
        <strain evidence="1">DSM 15702</strain>
    </source>
</reference>
<dbReference type="AlphaFoldDB" id="B0MKQ6"/>
<dbReference type="EMBL" id="ABCA03000032">
    <property type="protein sequence ID" value="EDS01751.1"/>
    <property type="molecule type" value="Genomic_DNA"/>
</dbReference>
<organism evidence="1 2">
    <name type="scientific">[Eubacterium] siraeum DSM 15702</name>
    <dbReference type="NCBI Taxonomy" id="428128"/>
    <lineage>
        <taxon>Bacteria</taxon>
        <taxon>Bacillati</taxon>
        <taxon>Bacillota</taxon>
        <taxon>Clostridia</taxon>
        <taxon>Eubacteriales</taxon>
        <taxon>Oscillospiraceae</taxon>
        <taxon>Oscillospiraceae incertae sedis</taxon>
    </lineage>
</organism>
<sequence length="49" mass="5477">MCIFTKNDCPKLFDILQNGNYNCLELEKSPIINVAAVLSARGVIVHGQW</sequence>